<dbReference type="InterPro" id="IPR016024">
    <property type="entry name" value="ARM-type_fold"/>
</dbReference>
<sequence>MGKKRKIADGQSDNSAKKPRSTLISIEEFRKQIKTDYVSDAFRLFYKDCCDDPESIVEYLNNGGSCEEILYVLTSTDTTVPNNLVMEICNFITRYIMVKQKSKEQYLFKMYYKFFNNHFDIIKNMISGTDEDANIATLKLLSNVVLLSPVLANYVFLNLKLKLEHLKNLADGKNSMSVRNAFIRFIMAYIVNPKVNAVSLILLNPELIGFIIAGLKHDPANLVCLFLSTLLTALDKHSLSNKRTVRTKIVVKIFQPQLVTNLVRLYNWVGPESLTNPKALANKEEKEKVSECLHEFLLFIYTKYGFVNPSKRFILNSYCANRLEPIVVVLDKMEKPWEHRHVKLFVAKLCSYLVDLAPIMWKKLQEHIENTDERSSRAKAFEYIPLFLEALHPSCLDYTKKYLQVEDFSRIMQQYILPPTILKVLVDEVNGFKKDPKNVLESLKALEKVVELIISYQDTSRRWYSEEFCSKLMQNLEVTIMDALPTSGVLLERCNVEDGESKTDKVEIVLNILKLYKTCCPYLLEEINLINFLNSIDEDGDKFARIVIKSVEVFETFGEDLALCSTKSFQRILKSVLLYLFDNREDEVRKGVCRIFKQTMVFDEDESEIEVWIDGILSFETMNMDVVKFLGKKLLASIKINKVGRVSKLMYLIFSTKTEQQDYVNFVALNWLHRVINTGEFIKFLLNFHENIDSDVFKYIKSWGNGKAKRLSCGSFEKMSQLSKAIFKGEEYTDILTVNNPHLLRMIIFYICNYHEMSEEGYQICLKSAKSLAKPQDILSENLLKTKFDLGSKNNANKFVVDLLEDDVGEMIEYRTKICEFVLKIDLRAKHDSDLLSKLIQFVHLNVDEGQKVFQHFAKFNSKSFIDNKIFFDIFIWASEALLKEEKMVSAETFQLVLNHLIYLNKSNYDSARLSKIVDFMIVKYPHLLKCVDDKLIDSFLCKPDFDGSEIQLIVNLFRCGKNRKDFLETLQIKQSNLLVHLLKAAFDLKTTPEELLWLFQLLDIRAFLKNPKCDDLLFKNYDIICELIALHSSQKQAEKFMGKYEASVESHQIAVAFSLLRSNPILVDEHISKLIKSVLDLCKLEKYVEVEVAAKGFHKLLESVDKLTCNLDFAQTLLIEGMNSRLYLLKLLSRFLQLVDFSSEIAGRLMGQIGTHANCAKILLNDKGSYKEELLGIIMCLGEKYPEVLKKESLGLLLACYGATNSNADLKVFSLLQLYELNAARTQFYTFMPIVWGPGANDIYDLENKERNSHEEIRQVLGGLDMIKVQNTIKNCSLDVDFWESSSCNDEVYNLSFFLPYFSNLLKTTKIGLLAPKFARSGALSLVLLALANNSEKTRMAAWYVLGRLYESLEKFRTEQKFAIVYSRFIAAVCKGVVKTKNYQISNVAAVYLSKAVTMLASNRNAMYEPIIMYLGAMESIPLNTVPDMLQMLTSTNLEHQMFILEVICDGLRAEKDVWVLFDNNIFVYLMEMFTSHASSAELKLKIVEIIMKTTKYQNCFKRVNANFNFLNWLSDSVTKCADVRVFEKLLVIYSEVVRCSFINLKLTTCLLSKVIGKFEAFRTDERVALEFAKCMDLIGQKNISLIKKEMLETVLRLTGSDHCKYLLDYSVKVEILSERYAENSVDFYCKQLTTKFVHSHKNECNKH</sequence>
<dbReference type="Pfam" id="PF11707">
    <property type="entry name" value="Npa1"/>
    <property type="match status" value="1"/>
</dbReference>
<reference evidence="4" key="1">
    <citation type="submission" date="2025-08" db="UniProtKB">
        <authorList>
            <consortium name="RefSeq"/>
        </authorList>
    </citation>
    <scope>IDENTIFICATION</scope>
    <source>
        <tissue evidence="4">Whole Larva</tissue>
    </source>
</reference>
<dbReference type="PANTHER" id="PTHR13500">
    <property type="entry name" value="NUCLEOLAR PRERIBOSOMAL-ASSOCIATED PROTEIN 1"/>
    <property type="match status" value="1"/>
</dbReference>
<dbReference type="InterPro" id="IPR021714">
    <property type="entry name" value="URB1_N"/>
</dbReference>
<feature type="domain" description="URB1 C-terminal" evidence="2">
    <location>
        <begin position="1325"/>
        <end position="1514"/>
    </location>
</feature>
<feature type="domain" description="URB1 N-terminal" evidence="1">
    <location>
        <begin position="82"/>
        <end position="303"/>
    </location>
</feature>
<dbReference type="Pfam" id="PF16201">
    <property type="entry name" value="NopRA1"/>
    <property type="match status" value="1"/>
</dbReference>
<proteinExistence type="predicted"/>
<gene>
    <name evidence="4" type="primary">LOC108566908</name>
</gene>
<evidence type="ECO:0000259" key="2">
    <source>
        <dbReference type="Pfam" id="PF16201"/>
    </source>
</evidence>
<organism evidence="3 4">
    <name type="scientific">Nicrophorus vespilloides</name>
    <name type="common">Boreal carrion beetle</name>
    <dbReference type="NCBI Taxonomy" id="110193"/>
    <lineage>
        <taxon>Eukaryota</taxon>
        <taxon>Metazoa</taxon>
        <taxon>Ecdysozoa</taxon>
        <taxon>Arthropoda</taxon>
        <taxon>Hexapoda</taxon>
        <taxon>Insecta</taxon>
        <taxon>Pterygota</taxon>
        <taxon>Neoptera</taxon>
        <taxon>Endopterygota</taxon>
        <taxon>Coleoptera</taxon>
        <taxon>Polyphaga</taxon>
        <taxon>Staphyliniformia</taxon>
        <taxon>Silphidae</taxon>
        <taxon>Nicrophorinae</taxon>
        <taxon>Nicrophorus</taxon>
    </lineage>
</organism>
<evidence type="ECO:0000313" key="3">
    <source>
        <dbReference type="Proteomes" id="UP000695000"/>
    </source>
</evidence>
<dbReference type="InterPro" id="IPR039844">
    <property type="entry name" value="URB1"/>
</dbReference>
<dbReference type="Proteomes" id="UP000695000">
    <property type="component" value="Unplaced"/>
</dbReference>
<keyword evidence="3" id="KW-1185">Reference proteome</keyword>
<evidence type="ECO:0000259" key="1">
    <source>
        <dbReference type="Pfam" id="PF11707"/>
    </source>
</evidence>
<dbReference type="InterPro" id="IPR032436">
    <property type="entry name" value="URB1_C"/>
</dbReference>
<dbReference type="GeneID" id="108566908"/>
<name>A0ABM1N6S1_NICVS</name>
<accession>A0ABM1N6S1</accession>
<dbReference type="PANTHER" id="PTHR13500:SF0">
    <property type="entry name" value="NUCLEOLAR PRE-RIBOSOMAL-ASSOCIATED PROTEIN 1"/>
    <property type="match status" value="1"/>
</dbReference>
<protein>
    <submittedName>
        <fullName evidence="4">Uncharacterized protein LOC108566908</fullName>
    </submittedName>
</protein>
<dbReference type="SUPFAM" id="SSF48371">
    <property type="entry name" value="ARM repeat"/>
    <property type="match status" value="1"/>
</dbReference>
<dbReference type="RefSeq" id="XP_017782521.1">
    <property type="nucleotide sequence ID" value="XM_017927032.1"/>
</dbReference>
<evidence type="ECO:0000313" key="4">
    <source>
        <dbReference type="RefSeq" id="XP_017782521.1"/>
    </source>
</evidence>